<proteinExistence type="predicted"/>
<feature type="transmembrane region" description="Helical" evidence="2">
    <location>
        <begin position="78"/>
        <end position="98"/>
    </location>
</feature>
<dbReference type="AlphaFoldDB" id="A0A2A2JZL5"/>
<keyword evidence="2" id="KW-0472">Membrane</keyword>
<reference evidence="3 4" key="1">
    <citation type="journal article" date="2017" name="Curr. Biol.">
        <title>Genome architecture and evolution of a unichromosomal asexual nematode.</title>
        <authorList>
            <person name="Fradin H."/>
            <person name="Zegar C."/>
            <person name="Gutwein M."/>
            <person name="Lucas J."/>
            <person name="Kovtun M."/>
            <person name="Corcoran D."/>
            <person name="Baugh L.R."/>
            <person name="Kiontke K."/>
            <person name="Gunsalus K."/>
            <person name="Fitch D.H."/>
            <person name="Piano F."/>
        </authorList>
    </citation>
    <scope>NUCLEOTIDE SEQUENCE [LARGE SCALE GENOMIC DNA]</scope>
    <source>
        <strain evidence="3">PF1309</strain>
    </source>
</reference>
<evidence type="ECO:0000256" key="2">
    <source>
        <dbReference type="SAM" id="Phobius"/>
    </source>
</evidence>
<feature type="compositionally biased region" description="Basic and acidic residues" evidence="1">
    <location>
        <begin position="8"/>
        <end position="33"/>
    </location>
</feature>
<name>A0A2A2JZL5_9BILA</name>
<feature type="transmembrane region" description="Helical" evidence="2">
    <location>
        <begin position="201"/>
        <end position="222"/>
    </location>
</feature>
<feature type="transmembrane region" description="Helical" evidence="2">
    <location>
        <begin position="110"/>
        <end position="131"/>
    </location>
</feature>
<protein>
    <submittedName>
        <fullName evidence="3">Uncharacterized protein</fullName>
    </submittedName>
</protein>
<organism evidence="3 4">
    <name type="scientific">Diploscapter pachys</name>
    <dbReference type="NCBI Taxonomy" id="2018661"/>
    <lineage>
        <taxon>Eukaryota</taxon>
        <taxon>Metazoa</taxon>
        <taxon>Ecdysozoa</taxon>
        <taxon>Nematoda</taxon>
        <taxon>Chromadorea</taxon>
        <taxon>Rhabditida</taxon>
        <taxon>Rhabditina</taxon>
        <taxon>Rhabditomorpha</taxon>
        <taxon>Rhabditoidea</taxon>
        <taxon>Rhabditidae</taxon>
        <taxon>Diploscapter</taxon>
    </lineage>
</organism>
<feature type="transmembrane region" description="Helical" evidence="2">
    <location>
        <begin position="152"/>
        <end position="177"/>
    </location>
</feature>
<keyword evidence="4" id="KW-1185">Reference proteome</keyword>
<evidence type="ECO:0000313" key="3">
    <source>
        <dbReference type="EMBL" id="PAV67062.1"/>
    </source>
</evidence>
<sequence length="224" mass="25014">MYNIHKQAQSEKKANKKSKENSKENLVEKDGEKIQPPVIITINDESEPSAAEKKKRTQEDLVTDFVKILEQMMNPRQAVTSFLGGASGLLSLITASIYCSSIPDNAQQTKQLVIILIVYGIIQMFMAISFFSTCMSTSIAVHRGVKHASQILFGLLVALAYAIFSIIAIFVGILGFYRTLCLVQYVEYTDAESAFYCPRPVFYASIFIFILHIVLIVTKCCCCK</sequence>
<keyword evidence="2" id="KW-0812">Transmembrane</keyword>
<feature type="region of interest" description="Disordered" evidence="1">
    <location>
        <begin position="1"/>
        <end position="56"/>
    </location>
</feature>
<dbReference type="EMBL" id="LIAE01010006">
    <property type="protein sequence ID" value="PAV67062.1"/>
    <property type="molecule type" value="Genomic_DNA"/>
</dbReference>
<accession>A0A2A2JZL5</accession>
<gene>
    <name evidence="3" type="ORF">WR25_18399</name>
</gene>
<comment type="caution">
    <text evidence="3">The sequence shown here is derived from an EMBL/GenBank/DDBJ whole genome shotgun (WGS) entry which is preliminary data.</text>
</comment>
<keyword evidence="2" id="KW-1133">Transmembrane helix</keyword>
<dbReference type="OrthoDB" id="5815637at2759"/>
<dbReference type="Proteomes" id="UP000218231">
    <property type="component" value="Unassembled WGS sequence"/>
</dbReference>
<evidence type="ECO:0000313" key="4">
    <source>
        <dbReference type="Proteomes" id="UP000218231"/>
    </source>
</evidence>
<evidence type="ECO:0000256" key="1">
    <source>
        <dbReference type="SAM" id="MobiDB-lite"/>
    </source>
</evidence>